<dbReference type="RefSeq" id="WP_407337539.1">
    <property type="nucleotide sequence ID" value="NZ_CP136862.1"/>
</dbReference>
<dbReference type="Proteomes" id="UP001626536">
    <property type="component" value="Chromosome"/>
</dbReference>
<name>A0ABZ0HLD4_9HYPH</name>
<protein>
    <submittedName>
        <fullName evidence="2">Lysozyme inhibitor LprI family protein</fullName>
    </submittedName>
</protein>
<accession>A0ABZ0HLD4</accession>
<organism evidence="2 3">
    <name type="scientific">Methylocapsa polymorpha</name>
    <dbReference type="NCBI Taxonomy" id="3080828"/>
    <lineage>
        <taxon>Bacteria</taxon>
        <taxon>Pseudomonadati</taxon>
        <taxon>Pseudomonadota</taxon>
        <taxon>Alphaproteobacteria</taxon>
        <taxon>Hyphomicrobiales</taxon>
        <taxon>Beijerinckiaceae</taxon>
        <taxon>Methylocapsa</taxon>
    </lineage>
</organism>
<sequence length="100" mass="11494">MELNEDAGNDFTKSDKRLNEIYRKLMAKISPEGQARLRDVEKLWILFRDQECAFETLGTVEGSIHPMVLFICKTRLTDQRVKDLEDQLNCQEGDLSCGGQ</sequence>
<keyword evidence="3" id="KW-1185">Reference proteome</keyword>
<dbReference type="PANTHER" id="PTHR39176:SF1">
    <property type="entry name" value="PERIPLASMIC PROTEIN"/>
    <property type="match status" value="1"/>
</dbReference>
<evidence type="ECO:0000313" key="3">
    <source>
        <dbReference type="Proteomes" id="UP001626536"/>
    </source>
</evidence>
<dbReference type="Pfam" id="PF07007">
    <property type="entry name" value="LprI"/>
    <property type="match status" value="1"/>
</dbReference>
<evidence type="ECO:0000313" key="2">
    <source>
        <dbReference type="EMBL" id="WOJ88102.1"/>
    </source>
</evidence>
<gene>
    <name evidence="2" type="ORF">RZS28_09555</name>
</gene>
<dbReference type="PANTHER" id="PTHR39176">
    <property type="entry name" value="PERIPLASMIC PROTEIN-RELATED"/>
    <property type="match status" value="1"/>
</dbReference>
<evidence type="ECO:0000259" key="1">
    <source>
        <dbReference type="Pfam" id="PF07007"/>
    </source>
</evidence>
<feature type="domain" description="Lysozyme inhibitor LprI-like N-terminal" evidence="1">
    <location>
        <begin position="2"/>
        <end position="84"/>
    </location>
</feature>
<dbReference type="EMBL" id="CP136862">
    <property type="protein sequence ID" value="WOJ88102.1"/>
    <property type="molecule type" value="Genomic_DNA"/>
</dbReference>
<proteinExistence type="predicted"/>
<dbReference type="InterPro" id="IPR009739">
    <property type="entry name" value="LprI-like_N"/>
</dbReference>
<reference evidence="2 3" key="1">
    <citation type="submission" date="2023-10" db="EMBL/GenBank/DDBJ databases">
        <title>Novel methanotroph of the genus Methylocapsa from a subarctic wetland.</title>
        <authorList>
            <person name="Belova S.E."/>
            <person name="Oshkin I.Y."/>
            <person name="Miroshnikov K."/>
            <person name="Dedysh S.N."/>
        </authorList>
    </citation>
    <scope>NUCLEOTIDE SEQUENCE [LARGE SCALE GENOMIC DNA]</scope>
    <source>
        <strain evidence="2 3">RX1</strain>
    </source>
</reference>
<dbReference type="Gene3D" id="1.20.1270.180">
    <property type="match status" value="1"/>
</dbReference>